<gene>
    <name evidence="1" type="ORF">J8F10_31875</name>
</gene>
<name>A0ABS5C1M1_9BACT</name>
<protein>
    <submittedName>
        <fullName evidence="1">Uncharacterized protein</fullName>
    </submittedName>
</protein>
<dbReference type="EMBL" id="JAGKQQ010000001">
    <property type="protein sequence ID" value="MBP3959871.1"/>
    <property type="molecule type" value="Genomic_DNA"/>
</dbReference>
<evidence type="ECO:0000313" key="2">
    <source>
        <dbReference type="Proteomes" id="UP000676565"/>
    </source>
</evidence>
<proteinExistence type="predicted"/>
<accession>A0ABS5C1M1</accession>
<dbReference type="RefSeq" id="WP_210660723.1">
    <property type="nucleotide sequence ID" value="NZ_JAGKQQ010000001.1"/>
</dbReference>
<sequence>MTEPETPPAAFTCVTCKGAPLIVYKTMRPAANMVVRYRRCDRCGYRCSGLERPLRELPPRPPKPAKN</sequence>
<keyword evidence="2" id="KW-1185">Reference proteome</keyword>
<dbReference type="Proteomes" id="UP000676565">
    <property type="component" value="Unassembled WGS sequence"/>
</dbReference>
<comment type="caution">
    <text evidence="1">The sequence shown here is derived from an EMBL/GenBank/DDBJ whole genome shotgun (WGS) entry which is preliminary data.</text>
</comment>
<reference evidence="1 2" key="1">
    <citation type="submission" date="2021-04" db="EMBL/GenBank/DDBJ databases">
        <authorList>
            <person name="Ivanova A."/>
        </authorList>
    </citation>
    <scope>NUCLEOTIDE SEQUENCE [LARGE SCALE GENOMIC DNA]</scope>
    <source>
        <strain evidence="1 2">G18</strain>
    </source>
</reference>
<evidence type="ECO:0000313" key="1">
    <source>
        <dbReference type="EMBL" id="MBP3959871.1"/>
    </source>
</evidence>
<organism evidence="1 2">
    <name type="scientific">Gemmata palustris</name>
    <dbReference type="NCBI Taxonomy" id="2822762"/>
    <lineage>
        <taxon>Bacteria</taxon>
        <taxon>Pseudomonadati</taxon>
        <taxon>Planctomycetota</taxon>
        <taxon>Planctomycetia</taxon>
        <taxon>Gemmatales</taxon>
        <taxon>Gemmataceae</taxon>
        <taxon>Gemmata</taxon>
    </lineage>
</organism>